<evidence type="ECO:0000256" key="1">
    <source>
        <dbReference type="SAM" id="MobiDB-lite"/>
    </source>
</evidence>
<reference evidence="2 3" key="1">
    <citation type="submission" date="2021-06" db="EMBL/GenBank/DDBJ databases">
        <title>Caerostris extrusa draft genome.</title>
        <authorList>
            <person name="Kono N."/>
            <person name="Arakawa K."/>
        </authorList>
    </citation>
    <scope>NUCLEOTIDE SEQUENCE [LARGE SCALE GENOMIC DNA]</scope>
</reference>
<dbReference type="EMBL" id="BPLR01016902">
    <property type="protein sequence ID" value="GIY87186.1"/>
    <property type="molecule type" value="Genomic_DNA"/>
</dbReference>
<feature type="region of interest" description="Disordered" evidence="1">
    <location>
        <begin position="81"/>
        <end position="110"/>
    </location>
</feature>
<protein>
    <submittedName>
        <fullName evidence="2">Uncharacterized protein</fullName>
    </submittedName>
</protein>
<sequence>MTICKRKQSRLREQTYEWFRRQKYLRGKQRAQNLTFLLILRKDARRNRTTAASRQPALPHCPTWYDSFTLRAAPIDDALASRPRLQGGVSTTDCSDSRSSSPRGPKPFSKQACPCAVNAIQESSEAIIFSREQDNYTGLDVALMATLSVSR</sequence>
<evidence type="ECO:0000313" key="2">
    <source>
        <dbReference type="EMBL" id="GIY87186.1"/>
    </source>
</evidence>
<organism evidence="2 3">
    <name type="scientific">Caerostris extrusa</name>
    <name type="common">Bark spider</name>
    <name type="synonym">Caerostris bankana</name>
    <dbReference type="NCBI Taxonomy" id="172846"/>
    <lineage>
        <taxon>Eukaryota</taxon>
        <taxon>Metazoa</taxon>
        <taxon>Ecdysozoa</taxon>
        <taxon>Arthropoda</taxon>
        <taxon>Chelicerata</taxon>
        <taxon>Arachnida</taxon>
        <taxon>Araneae</taxon>
        <taxon>Araneomorphae</taxon>
        <taxon>Entelegynae</taxon>
        <taxon>Araneoidea</taxon>
        <taxon>Araneidae</taxon>
        <taxon>Caerostris</taxon>
    </lineage>
</organism>
<keyword evidence="3" id="KW-1185">Reference proteome</keyword>
<accession>A0AAV4WWB4</accession>
<gene>
    <name evidence="2" type="ORF">CEXT_654501</name>
</gene>
<dbReference type="AlphaFoldDB" id="A0AAV4WWB4"/>
<evidence type="ECO:0000313" key="3">
    <source>
        <dbReference type="Proteomes" id="UP001054945"/>
    </source>
</evidence>
<name>A0AAV4WWB4_CAEEX</name>
<feature type="compositionally biased region" description="Low complexity" evidence="1">
    <location>
        <begin position="90"/>
        <end position="101"/>
    </location>
</feature>
<dbReference type="Proteomes" id="UP001054945">
    <property type="component" value="Unassembled WGS sequence"/>
</dbReference>
<comment type="caution">
    <text evidence="2">The sequence shown here is derived from an EMBL/GenBank/DDBJ whole genome shotgun (WGS) entry which is preliminary data.</text>
</comment>
<proteinExistence type="predicted"/>